<sequence length="214" mass="23272">MPSPRADTLSQCLFFENNILYSTCNATAETKSASTDIPGILTLIQELADYEHASDAVLATPESLARTLAFAPSGLVSPSNTTPSTGDAITPTRPARCLLLFAPSADSSMKNDPVGMALYFYNYSTWRACAGIYLEDLYVREGERGKGYGRKLLSILAKEVVEMGGARLEWSVLKWNEPSIKFYEGPGVGAKAMDGWQTMRLDGEALVKLAKRAE</sequence>
<reference evidence="5" key="1">
    <citation type="submission" date="2020-10" db="EMBL/GenBank/DDBJ databases">
        <title>Genome Sequence of Monilinia vaccinii-corymbosi Sheds Light on Mummy Berry Disease Infection of Blueberry and Mating Type.</title>
        <authorList>
            <person name="Yow A.G."/>
            <person name="Zhang Y."/>
            <person name="Bansal K."/>
            <person name="Eacker S.M."/>
            <person name="Sullivan S."/>
            <person name="Liachko I."/>
            <person name="Cubeta M.A."/>
            <person name="Rollins J.A."/>
            <person name="Ashrafi H."/>
        </authorList>
    </citation>
    <scope>NUCLEOTIDE SEQUENCE</scope>
    <source>
        <strain evidence="5">RL-1</strain>
    </source>
</reference>
<gene>
    <name evidence="5" type="ORF">DSL72_004719</name>
</gene>
<comment type="similarity">
    <text evidence="1">Belongs to the acetyltransferase family.</text>
</comment>
<dbReference type="CDD" id="cd04301">
    <property type="entry name" value="NAT_SF"/>
    <property type="match status" value="1"/>
</dbReference>
<dbReference type="SUPFAM" id="SSF55729">
    <property type="entry name" value="Acyl-CoA N-acyltransferases (Nat)"/>
    <property type="match status" value="1"/>
</dbReference>
<dbReference type="AlphaFoldDB" id="A0A8A3P913"/>
<dbReference type="OrthoDB" id="7305308at2759"/>
<evidence type="ECO:0000256" key="2">
    <source>
        <dbReference type="ARBA" id="ARBA00022679"/>
    </source>
</evidence>
<dbReference type="PROSITE" id="PS51186">
    <property type="entry name" value="GNAT"/>
    <property type="match status" value="1"/>
</dbReference>
<evidence type="ECO:0000256" key="1">
    <source>
        <dbReference type="ARBA" id="ARBA00008694"/>
    </source>
</evidence>
<dbReference type="FunFam" id="3.40.630.30:FF:000064">
    <property type="entry name" value="GNAT family acetyltransferase"/>
    <property type="match status" value="1"/>
</dbReference>
<evidence type="ECO:0000313" key="5">
    <source>
        <dbReference type="EMBL" id="QSZ30199.1"/>
    </source>
</evidence>
<keyword evidence="2" id="KW-0808">Transferase</keyword>
<name>A0A8A3P913_9HELO</name>
<proteinExistence type="inferred from homology"/>
<dbReference type="PANTHER" id="PTHR10545:SF29">
    <property type="entry name" value="GH14572P-RELATED"/>
    <property type="match status" value="1"/>
</dbReference>
<evidence type="ECO:0000259" key="4">
    <source>
        <dbReference type="PROSITE" id="PS51186"/>
    </source>
</evidence>
<evidence type="ECO:0000256" key="3">
    <source>
        <dbReference type="ARBA" id="ARBA00023315"/>
    </source>
</evidence>
<dbReference type="Gene3D" id="3.40.630.30">
    <property type="match status" value="1"/>
</dbReference>
<dbReference type="GO" id="GO:0008080">
    <property type="term" value="F:N-acetyltransferase activity"/>
    <property type="evidence" value="ECO:0007669"/>
    <property type="project" value="UniProtKB-ARBA"/>
</dbReference>
<protein>
    <recommendedName>
        <fullName evidence="4">N-acetyltransferase domain-containing protein</fullName>
    </recommendedName>
</protein>
<dbReference type="InterPro" id="IPR051016">
    <property type="entry name" value="Diverse_Substrate_AcTransf"/>
</dbReference>
<dbReference type="InterPro" id="IPR000182">
    <property type="entry name" value="GNAT_dom"/>
</dbReference>
<organism evidence="5 6">
    <name type="scientific">Monilinia vaccinii-corymbosi</name>
    <dbReference type="NCBI Taxonomy" id="61207"/>
    <lineage>
        <taxon>Eukaryota</taxon>
        <taxon>Fungi</taxon>
        <taxon>Dikarya</taxon>
        <taxon>Ascomycota</taxon>
        <taxon>Pezizomycotina</taxon>
        <taxon>Leotiomycetes</taxon>
        <taxon>Helotiales</taxon>
        <taxon>Sclerotiniaceae</taxon>
        <taxon>Monilinia</taxon>
    </lineage>
</organism>
<keyword evidence="3" id="KW-0012">Acyltransferase</keyword>
<keyword evidence="6" id="KW-1185">Reference proteome</keyword>
<dbReference type="EMBL" id="CP063405">
    <property type="protein sequence ID" value="QSZ30199.1"/>
    <property type="molecule type" value="Genomic_DNA"/>
</dbReference>
<dbReference type="Proteomes" id="UP000672032">
    <property type="component" value="Chromosome 1"/>
</dbReference>
<dbReference type="Pfam" id="PF00583">
    <property type="entry name" value="Acetyltransf_1"/>
    <property type="match status" value="1"/>
</dbReference>
<feature type="domain" description="N-acetyltransferase" evidence="4">
    <location>
        <begin position="54"/>
        <end position="214"/>
    </location>
</feature>
<dbReference type="PANTHER" id="PTHR10545">
    <property type="entry name" value="DIAMINE N-ACETYLTRANSFERASE"/>
    <property type="match status" value="1"/>
</dbReference>
<accession>A0A8A3P913</accession>
<dbReference type="InterPro" id="IPR016181">
    <property type="entry name" value="Acyl_CoA_acyltransferase"/>
</dbReference>
<evidence type="ECO:0000313" key="6">
    <source>
        <dbReference type="Proteomes" id="UP000672032"/>
    </source>
</evidence>